<name>A0ABQ9E0U2_TEGGR</name>
<dbReference type="InterPro" id="IPR009060">
    <property type="entry name" value="UBA-like_sf"/>
</dbReference>
<dbReference type="Proteomes" id="UP001217089">
    <property type="component" value="Unassembled WGS sequence"/>
</dbReference>
<gene>
    <name evidence="4" type="ORF">KUTeg_023153</name>
</gene>
<evidence type="ECO:0000259" key="2">
    <source>
        <dbReference type="PROSITE" id="PS50033"/>
    </source>
</evidence>
<dbReference type="InterPro" id="IPR001012">
    <property type="entry name" value="UBX_dom"/>
</dbReference>
<dbReference type="InterPro" id="IPR036241">
    <property type="entry name" value="NSFL1C_SEP_dom_sf"/>
</dbReference>
<dbReference type="SMART" id="SM00553">
    <property type="entry name" value="SEP"/>
    <property type="match status" value="1"/>
</dbReference>
<comment type="caution">
    <text evidence="4">The sequence shown here is derived from an EMBL/GenBank/DDBJ whole genome shotgun (WGS) entry which is preliminary data.</text>
</comment>
<feature type="region of interest" description="Disordered" evidence="1">
    <location>
        <begin position="132"/>
        <end position="180"/>
    </location>
</feature>
<dbReference type="InterPro" id="IPR012989">
    <property type="entry name" value="SEP_domain"/>
</dbReference>
<feature type="domain" description="UBX" evidence="2">
    <location>
        <begin position="267"/>
        <end position="342"/>
    </location>
</feature>
<feature type="region of interest" description="Disordered" evidence="1">
    <location>
        <begin position="239"/>
        <end position="269"/>
    </location>
</feature>
<evidence type="ECO:0000313" key="5">
    <source>
        <dbReference type="Proteomes" id="UP001217089"/>
    </source>
</evidence>
<sequence>MADQNAKTEMIKQFKDLTGVPDDRAKFYLELAAWNVELAVASYYENMGEDDIVDADIAAPAQTSPPPASKGQSSSSRFATIHNIQDAVSSDSENEEGQAFYAGGSETSGQQILGPKKKQTGKKIVEDLFKSAREHGATEVDESEPQRRTTTKPTFKGTGYRLGETEDMPNDGPLRDFKDPENREFLDSISKGEVPRELTSSAKGEVNLNMEDHRQEEYVKPKIPVKAFAGAGHMLGSPAPNVIQQTPSAASGSANESAAQSTLSVDNSKPTTSLQIRLADGSRMVAKFNHSHRVLDVRRYIIIARPQYAGVNFVLMTTFPNKELTDENQTLEEAKLLNAVIK</sequence>
<dbReference type="SUPFAM" id="SSF102848">
    <property type="entry name" value="NSFL1 (p97 ATPase) cofactor p47, SEP domain"/>
    <property type="match status" value="1"/>
</dbReference>
<proteinExistence type="predicted"/>
<evidence type="ECO:0008006" key="6">
    <source>
        <dbReference type="Google" id="ProtNLM"/>
    </source>
</evidence>
<dbReference type="SMART" id="SM00166">
    <property type="entry name" value="UBX"/>
    <property type="match status" value="1"/>
</dbReference>
<protein>
    <recommendedName>
        <fullName evidence="6">NSFL1 cofactor p47</fullName>
    </recommendedName>
</protein>
<dbReference type="InterPro" id="IPR029071">
    <property type="entry name" value="Ubiquitin-like_domsf"/>
</dbReference>
<evidence type="ECO:0000313" key="4">
    <source>
        <dbReference type="EMBL" id="KAJ8299093.1"/>
    </source>
</evidence>
<feature type="compositionally biased region" description="Polar residues" evidence="1">
    <location>
        <begin position="70"/>
        <end position="91"/>
    </location>
</feature>
<reference evidence="4 5" key="1">
    <citation type="submission" date="2022-12" db="EMBL/GenBank/DDBJ databases">
        <title>Chromosome-level genome of Tegillarca granosa.</title>
        <authorList>
            <person name="Kim J."/>
        </authorList>
    </citation>
    <scope>NUCLEOTIDE SEQUENCE [LARGE SCALE GENOMIC DNA]</scope>
    <source>
        <strain evidence="4">Teg-2019</strain>
        <tissue evidence="4">Adductor muscle</tissue>
    </source>
</reference>
<dbReference type="PROSITE" id="PS51399">
    <property type="entry name" value="SEP"/>
    <property type="match status" value="1"/>
</dbReference>
<dbReference type="PANTHER" id="PTHR23333:SF20">
    <property type="entry name" value="NSFL1 COFACTOR P47"/>
    <property type="match status" value="1"/>
</dbReference>
<dbReference type="Gene3D" id="3.10.20.90">
    <property type="entry name" value="Phosphatidylinositol 3-kinase Catalytic Subunit, Chain A, domain 1"/>
    <property type="match status" value="1"/>
</dbReference>
<evidence type="ECO:0000259" key="3">
    <source>
        <dbReference type="PROSITE" id="PS51399"/>
    </source>
</evidence>
<dbReference type="PROSITE" id="PS50033">
    <property type="entry name" value="UBX"/>
    <property type="match status" value="1"/>
</dbReference>
<dbReference type="EMBL" id="JARBDR010000921">
    <property type="protein sequence ID" value="KAJ8299093.1"/>
    <property type="molecule type" value="Genomic_DNA"/>
</dbReference>
<dbReference type="Gene3D" id="1.10.8.10">
    <property type="entry name" value="DNA helicase RuvA subunit, C-terminal domain"/>
    <property type="match status" value="1"/>
</dbReference>
<dbReference type="SUPFAM" id="SSF46934">
    <property type="entry name" value="UBA-like"/>
    <property type="match status" value="1"/>
</dbReference>
<accession>A0ABQ9E0U2</accession>
<dbReference type="Gene3D" id="3.30.420.210">
    <property type="entry name" value="SEP domain"/>
    <property type="match status" value="1"/>
</dbReference>
<dbReference type="CDD" id="cd14348">
    <property type="entry name" value="UBA_p47"/>
    <property type="match status" value="1"/>
</dbReference>
<dbReference type="Pfam" id="PF00789">
    <property type="entry name" value="UBX"/>
    <property type="match status" value="1"/>
</dbReference>
<keyword evidence="5" id="KW-1185">Reference proteome</keyword>
<dbReference type="PANTHER" id="PTHR23333">
    <property type="entry name" value="UBX DOMAIN CONTAINING PROTEIN"/>
    <property type="match status" value="1"/>
</dbReference>
<organism evidence="4 5">
    <name type="scientific">Tegillarca granosa</name>
    <name type="common">Malaysian cockle</name>
    <name type="synonym">Anadara granosa</name>
    <dbReference type="NCBI Taxonomy" id="220873"/>
    <lineage>
        <taxon>Eukaryota</taxon>
        <taxon>Metazoa</taxon>
        <taxon>Spiralia</taxon>
        <taxon>Lophotrochozoa</taxon>
        <taxon>Mollusca</taxon>
        <taxon>Bivalvia</taxon>
        <taxon>Autobranchia</taxon>
        <taxon>Pteriomorphia</taxon>
        <taxon>Arcoida</taxon>
        <taxon>Arcoidea</taxon>
        <taxon>Arcidae</taxon>
        <taxon>Tegillarca</taxon>
    </lineage>
</organism>
<dbReference type="Pfam" id="PF14555">
    <property type="entry name" value="UBA_4"/>
    <property type="match status" value="1"/>
</dbReference>
<dbReference type="SUPFAM" id="SSF54236">
    <property type="entry name" value="Ubiquitin-like"/>
    <property type="match status" value="1"/>
</dbReference>
<evidence type="ECO:0000256" key="1">
    <source>
        <dbReference type="SAM" id="MobiDB-lite"/>
    </source>
</evidence>
<dbReference type="Pfam" id="PF08059">
    <property type="entry name" value="SEP"/>
    <property type="match status" value="1"/>
</dbReference>
<feature type="compositionally biased region" description="Low complexity" evidence="1">
    <location>
        <begin position="248"/>
        <end position="261"/>
    </location>
</feature>
<feature type="domain" description="SEP" evidence="3">
    <location>
        <begin position="148"/>
        <end position="219"/>
    </location>
</feature>
<feature type="region of interest" description="Disordered" evidence="1">
    <location>
        <begin position="55"/>
        <end position="120"/>
    </location>
</feature>